<protein>
    <recommendedName>
        <fullName evidence="3">PPM-type phosphatase domain-containing protein</fullName>
    </recommendedName>
</protein>
<dbReference type="Pfam" id="PF07228">
    <property type="entry name" value="SpoIIE"/>
    <property type="match status" value="1"/>
</dbReference>
<keyword evidence="2" id="KW-1133">Transmembrane helix</keyword>
<name>A0A2I0QZ72_9FLAO</name>
<dbReference type="OrthoDB" id="9763484at2"/>
<dbReference type="GO" id="GO:0016791">
    <property type="term" value="F:phosphatase activity"/>
    <property type="evidence" value="ECO:0007669"/>
    <property type="project" value="TreeGrafter"/>
</dbReference>
<dbReference type="Gene3D" id="3.30.450.20">
    <property type="entry name" value="PAS domain"/>
    <property type="match status" value="2"/>
</dbReference>
<comment type="caution">
    <text evidence="4">The sequence shown here is derived from an EMBL/GenBank/DDBJ whole genome shotgun (WGS) entry which is preliminary data.</text>
</comment>
<keyword evidence="5" id="KW-1185">Reference proteome</keyword>
<evidence type="ECO:0000313" key="4">
    <source>
        <dbReference type="EMBL" id="PKR79626.1"/>
    </source>
</evidence>
<dbReference type="AlphaFoldDB" id="A0A2I0QZ72"/>
<feature type="transmembrane region" description="Helical" evidence="2">
    <location>
        <begin position="7"/>
        <end position="25"/>
    </location>
</feature>
<dbReference type="PANTHER" id="PTHR43156:SF9">
    <property type="entry name" value="HAMP DOMAIN-CONTAINING PROTEIN"/>
    <property type="match status" value="1"/>
</dbReference>
<proteinExistence type="predicted"/>
<keyword evidence="2" id="KW-0812">Transmembrane</keyword>
<dbReference type="InterPro" id="IPR052016">
    <property type="entry name" value="Bact_Sigma-Reg"/>
</dbReference>
<keyword evidence="2" id="KW-0472">Membrane</keyword>
<evidence type="ECO:0000259" key="3">
    <source>
        <dbReference type="SMART" id="SM00331"/>
    </source>
</evidence>
<evidence type="ECO:0000256" key="1">
    <source>
        <dbReference type="ARBA" id="ARBA00022801"/>
    </source>
</evidence>
<evidence type="ECO:0000313" key="5">
    <source>
        <dbReference type="Proteomes" id="UP000236654"/>
    </source>
</evidence>
<dbReference type="PANTHER" id="PTHR43156">
    <property type="entry name" value="STAGE II SPORULATION PROTEIN E-RELATED"/>
    <property type="match status" value="1"/>
</dbReference>
<gene>
    <name evidence="4" type="ORF">CW751_14130</name>
</gene>
<organism evidence="4 5">
    <name type="scientific">Brumimicrobium salinarum</name>
    <dbReference type="NCBI Taxonomy" id="2058658"/>
    <lineage>
        <taxon>Bacteria</taxon>
        <taxon>Pseudomonadati</taxon>
        <taxon>Bacteroidota</taxon>
        <taxon>Flavobacteriia</taxon>
        <taxon>Flavobacteriales</taxon>
        <taxon>Crocinitomicaceae</taxon>
        <taxon>Brumimicrobium</taxon>
    </lineage>
</organism>
<feature type="transmembrane region" description="Helical" evidence="2">
    <location>
        <begin position="317"/>
        <end position="337"/>
    </location>
</feature>
<dbReference type="InterPro" id="IPR036457">
    <property type="entry name" value="PPM-type-like_dom_sf"/>
</dbReference>
<dbReference type="EMBL" id="PJNI01000022">
    <property type="protein sequence ID" value="PKR79626.1"/>
    <property type="molecule type" value="Genomic_DNA"/>
</dbReference>
<dbReference type="InterPro" id="IPR001932">
    <property type="entry name" value="PPM-type_phosphatase-like_dom"/>
</dbReference>
<keyword evidence="1" id="KW-0378">Hydrolase</keyword>
<reference evidence="4 5" key="1">
    <citation type="submission" date="2017-12" db="EMBL/GenBank/DDBJ databases">
        <title>The draft genome sequence of Brumimicrobium saltpan LHR20.</title>
        <authorList>
            <person name="Do Z.-J."/>
            <person name="Luo H.-R."/>
        </authorList>
    </citation>
    <scope>NUCLEOTIDE SEQUENCE [LARGE SCALE GENOMIC DNA]</scope>
    <source>
        <strain evidence="4 5">LHR20</strain>
    </source>
</reference>
<dbReference type="Gene3D" id="3.60.40.10">
    <property type="entry name" value="PPM-type phosphatase domain"/>
    <property type="match status" value="1"/>
</dbReference>
<feature type="domain" description="PPM-type phosphatase" evidence="3">
    <location>
        <begin position="385"/>
        <end position="607"/>
    </location>
</feature>
<dbReference type="Proteomes" id="UP000236654">
    <property type="component" value="Unassembled WGS sequence"/>
</dbReference>
<dbReference type="SUPFAM" id="SSF81606">
    <property type="entry name" value="PP2C-like"/>
    <property type="match status" value="1"/>
</dbReference>
<evidence type="ECO:0000256" key="2">
    <source>
        <dbReference type="SAM" id="Phobius"/>
    </source>
</evidence>
<dbReference type="SMART" id="SM00331">
    <property type="entry name" value="PP2C_SIG"/>
    <property type="match status" value="1"/>
</dbReference>
<accession>A0A2I0QZ72</accession>
<sequence length="607" mass="70531">MNKALKRLTFIILIISGVSIVYMFYKLSETKLNVSKTIVSKTYSNSKHGIISFFTPISNQLEYTLEKMAHIPFSHWDEKSINNEVFPGLRKNPEINSFGLANSKGQEYVLFQGNEKWYSRTYNPSEKDTTPTWKEYVVKGNTLVEVYSWSTKTKHNPKERPWYKGAQKTDNEKYWTAPYRFNINQKLGMSVSQSWKDQSEKDLGITITYSFYLDEVVKLLNRIKPTEKSKTYLTYNDTILISVTPKNHVEIKKIDDDLPAYIKTILLSPEPKKIKIDEESYWGSSDTFNLSREQRLTMSILIPEKDFLTSINKLQTLLLIGFTSLVIVALLVLALHIRQIEYQKLLIEKGKVIEEKREEILKSIQYAKYIQDSMMPSNEEIQEKLKNSSVIHLPKDIVAGDFYWVQKHHPYVLFAVGDCTGHGVPGAMISVMCQTALNRSVLEFSLFEPHKILDKTKELFLEQININNTHFNDGMDISFCILNRENNYLYWSGANNPLYIIKHQTNELITFKADKQPIGRFPNSKPFSQKEIQLEKGDRIYLFTDGFQDQFGGPKQKKYNPANFRKLLIKTNTLTIPKQKQVLLETFNKWKGEMEQIDDMCILVVEV</sequence>